<dbReference type="PANTHER" id="PTHR36504:SF1">
    <property type="entry name" value="LIPOPOLYSACCHARIDE EXPORT SYSTEM PROTEIN LPTA"/>
    <property type="match status" value="1"/>
</dbReference>
<evidence type="ECO:0000256" key="1">
    <source>
        <dbReference type="ARBA" id="ARBA00022729"/>
    </source>
</evidence>
<dbReference type="RefSeq" id="WP_146305559.1">
    <property type="nucleotide sequence ID" value="NZ_VOHS01000011.1"/>
</dbReference>
<dbReference type="AlphaFoldDB" id="A0A5C6LTQ3"/>
<dbReference type="Proteomes" id="UP000318815">
    <property type="component" value="Unassembled WGS sequence"/>
</dbReference>
<gene>
    <name evidence="4" type="ORF">FEF09_13240</name>
</gene>
<sequence length="710" mass="78502">MQHLAKCGLLLAGLFLGGIFTARAQEAESSQKDTTQVIHIIQSDKLNVLTKDSLQLNRFIGNAIFRQGNTLFYCDSALINRAANVLDAYGHIHINQADSIHIYGEYLHYEGNTRLATLRDNARLTDGKVTLSGPELLYDMNARIGTYVKGGKLVNGKSVLTSQEGYYYADTKDVYFNYNVLLVDPQYTLTTDTLLYNTGTKIATILAPTTINDGKSVMYTTSGEYNTETGEGNFDSRPTIEDSTATITADRITMDKRTGLAYAVGNMIYRDTAQKMTLLSNYGTVNQIEKTVLATQHPLMILEREKDTLFLAADSLYSGIVKKDTTTAAAVKVSADTVKPVTRGRRSLPVQKVSPPVTPDTVKTALPDSIPDIPSDTSAFAKRLQSAIDPESAKLKPVMVAPPGPDTIPKLPNALAKLVDSTKALHADSVVLSKDSVLIAFKEKAAALANDTSKLPHPAGIVLAKDSIGILKAKALSIPNDTSGMAKALTLPADTSAQQQDTTEIRFIRAWHNVRIYSDSLQGVADSLYYSGKDSIFRFYRNPVLWANETQLSGDTIFMYTKNQKADKLLLDQNGLLVKEAGRNMYNQIKGNQITGYFTGQAIDWMHVDGNAESIYYVQDDDSAYVSVNRTLSGVINIYFREGQLHTISFIKDPEGTMYPFGQRPMDQMKLENFHWDIKRRPKSKYELFGTAGEIKKKEEEAPKKEEDEF</sequence>
<dbReference type="Gene3D" id="2.60.450.10">
    <property type="entry name" value="Lipopolysaccharide (LPS) transport protein A like domain"/>
    <property type="match status" value="2"/>
</dbReference>
<comment type="caution">
    <text evidence="4">The sequence shown here is derived from an EMBL/GenBank/DDBJ whole genome shotgun (WGS) entry which is preliminary data.</text>
</comment>
<dbReference type="PANTHER" id="PTHR36504">
    <property type="entry name" value="LIPOPOLYSACCHARIDE EXPORT SYSTEM PROTEIN LPTA"/>
    <property type="match status" value="1"/>
</dbReference>
<keyword evidence="1 2" id="KW-0732">Signal</keyword>
<organism evidence="4 5">
    <name type="scientific">Chitinophaga pinensis</name>
    <dbReference type="NCBI Taxonomy" id="79329"/>
    <lineage>
        <taxon>Bacteria</taxon>
        <taxon>Pseudomonadati</taxon>
        <taxon>Bacteroidota</taxon>
        <taxon>Chitinophagia</taxon>
        <taxon>Chitinophagales</taxon>
        <taxon>Chitinophagaceae</taxon>
        <taxon>Chitinophaga</taxon>
    </lineage>
</organism>
<feature type="signal peptide" evidence="2">
    <location>
        <begin position="1"/>
        <end position="24"/>
    </location>
</feature>
<reference evidence="4 5" key="1">
    <citation type="submission" date="2019-08" db="EMBL/GenBank/DDBJ databases">
        <title>Whole genome sequencing of chitin degrading bacteria Chitinophaga pinensis YS16.</title>
        <authorList>
            <person name="Singh R.P."/>
            <person name="Manchanda G."/>
            <person name="Maurya I.K."/>
            <person name="Joshi N.K."/>
            <person name="Srivastava A.K."/>
        </authorList>
    </citation>
    <scope>NUCLEOTIDE SEQUENCE [LARGE SCALE GENOMIC DNA]</scope>
    <source>
        <strain evidence="4 5">YS-16</strain>
    </source>
</reference>
<feature type="domain" description="Organic solvent tolerance-like N-terminal" evidence="3">
    <location>
        <begin position="37"/>
        <end position="192"/>
    </location>
</feature>
<keyword evidence="5" id="KW-1185">Reference proteome</keyword>
<proteinExistence type="predicted"/>
<dbReference type="OrthoDB" id="9805931at2"/>
<name>A0A5C6LTQ3_9BACT</name>
<dbReference type="InterPro" id="IPR052037">
    <property type="entry name" value="LPS_export_LptA"/>
</dbReference>
<dbReference type="GO" id="GO:0009279">
    <property type="term" value="C:cell outer membrane"/>
    <property type="evidence" value="ECO:0007669"/>
    <property type="project" value="TreeGrafter"/>
</dbReference>
<dbReference type="GO" id="GO:0015920">
    <property type="term" value="P:lipopolysaccharide transport"/>
    <property type="evidence" value="ECO:0007669"/>
    <property type="project" value="TreeGrafter"/>
</dbReference>
<dbReference type="GO" id="GO:0017089">
    <property type="term" value="F:glycolipid transfer activity"/>
    <property type="evidence" value="ECO:0007669"/>
    <property type="project" value="TreeGrafter"/>
</dbReference>
<protein>
    <recommendedName>
        <fullName evidence="3">Organic solvent tolerance-like N-terminal domain-containing protein</fullName>
    </recommendedName>
</protein>
<dbReference type="Pfam" id="PF13100">
    <property type="entry name" value="OstA_2"/>
    <property type="match status" value="1"/>
</dbReference>
<evidence type="ECO:0000313" key="5">
    <source>
        <dbReference type="Proteomes" id="UP000318815"/>
    </source>
</evidence>
<accession>A0A5C6LTQ3</accession>
<dbReference type="EMBL" id="VOHS01000011">
    <property type="protein sequence ID" value="TWV99956.1"/>
    <property type="molecule type" value="Genomic_DNA"/>
</dbReference>
<evidence type="ECO:0000313" key="4">
    <source>
        <dbReference type="EMBL" id="TWV99956.1"/>
    </source>
</evidence>
<evidence type="ECO:0000256" key="2">
    <source>
        <dbReference type="SAM" id="SignalP"/>
    </source>
</evidence>
<feature type="chain" id="PRO_5022687109" description="Organic solvent tolerance-like N-terminal domain-containing protein" evidence="2">
    <location>
        <begin position="25"/>
        <end position="710"/>
    </location>
</feature>
<dbReference type="InterPro" id="IPR005653">
    <property type="entry name" value="OstA-like_N"/>
</dbReference>
<evidence type="ECO:0000259" key="3">
    <source>
        <dbReference type="Pfam" id="PF13100"/>
    </source>
</evidence>
<dbReference type="GO" id="GO:0030288">
    <property type="term" value="C:outer membrane-bounded periplasmic space"/>
    <property type="evidence" value="ECO:0007669"/>
    <property type="project" value="TreeGrafter"/>
</dbReference>